<dbReference type="EMBL" id="PDCJ01000001">
    <property type="protein sequence ID" value="PEG31734.1"/>
    <property type="molecule type" value="Genomic_DNA"/>
</dbReference>
<keyword evidence="5" id="KW-1185">Reference proteome</keyword>
<organism evidence="4 5">
    <name type="scientific">Clostridium neonatale</name>
    <dbReference type="NCBI Taxonomy" id="137838"/>
    <lineage>
        <taxon>Bacteria</taxon>
        <taxon>Bacillati</taxon>
        <taxon>Bacillota</taxon>
        <taxon>Clostridia</taxon>
        <taxon>Eubacteriales</taxon>
        <taxon>Clostridiaceae</taxon>
        <taxon>Clostridium</taxon>
    </lineage>
</organism>
<protein>
    <submittedName>
        <fullName evidence="3">Glycosyl hydrolase, family 8</fullName>
    </submittedName>
</protein>
<comment type="caution">
    <text evidence="4">The sequence shown here is derived from an EMBL/GenBank/DDBJ whole genome shotgun (WGS) entry which is preliminary data.</text>
</comment>
<dbReference type="GO" id="GO:0016209">
    <property type="term" value="F:antioxidant activity"/>
    <property type="evidence" value="ECO:0007669"/>
    <property type="project" value="InterPro"/>
</dbReference>
<keyword evidence="1" id="KW-0812">Transmembrane</keyword>
<dbReference type="SUPFAM" id="SSF48208">
    <property type="entry name" value="Six-hairpin glycosidases"/>
    <property type="match status" value="1"/>
</dbReference>
<name>A0A2A7MJ60_9CLOT</name>
<dbReference type="SUPFAM" id="SSF52833">
    <property type="entry name" value="Thioredoxin-like"/>
    <property type="match status" value="1"/>
</dbReference>
<evidence type="ECO:0000313" key="4">
    <source>
        <dbReference type="EMBL" id="PEG31734.1"/>
    </source>
</evidence>
<dbReference type="Gene3D" id="1.50.10.10">
    <property type="match status" value="1"/>
</dbReference>
<dbReference type="InterPro" id="IPR008928">
    <property type="entry name" value="6-hairpin_glycosidase_sf"/>
</dbReference>
<dbReference type="RefSeq" id="WP_058295885.1">
    <property type="nucleotide sequence ID" value="NZ_CAKJVE010000004.1"/>
</dbReference>
<keyword evidence="1" id="KW-1133">Transmembrane helix</keyword>
<evidence type="ECO:0000256" key="1">
    <source>
        <dbReference type="SAM" id="Phobius"/>
    </source>
</evidence>
<dbReference type="Pfam" id="PF00578">
    <property type="entry name" value="AhpC-TSA"/>
    <property type="match status" value="1"/>
</dbReference>
<dbReference type="InterPro" id="IPR000866">
    <property type="entry name" value="AhpC/TSA"/>
</dbReference>
<evidence type="ECO:0000313" key="5">
    <source>
        <dbReference type="Proteomes" id="UP000220840"/>
    </source>
</evidence>
<dbReference type="OrthoDB" id="1779554at2"/>
<dbReference type="Proteomes" id="UP000220840">
    <property type="component" value="Unassembled WGS sequence"/>
</dbReference>
<dbReference type="Proteomes" id="UP000789738">
    <property type="component" value="Unassembled WGS sequence"/>
</dbReference>
<keyword evidence="1" id="KW-0472">Membrane</keyword>
<accession>A0A2A7MJ60</accession>
<dbReference type="Gene3D" id="3.40.30.10">
    <property type="entry name" value="Glutaredoxin"/>
    <property type="match status" value="1"/>
</dbReference>
<feature type="domain" description="Alkyl hydroperoxide reductase subunit C/ Thiol specific antioxidant" evidence="2">
    <location>
        <begin position="66"/>
        <end position="168"/>
    </location>
</feature>
<keyword evidence="3" id="KW-0378">Hydrolase</keyword>
<dbReference type="STRING" id="137838.GCA_001458595_03185"/>
<reference evidence="4 5" key="1">
    <citation type="submission" date="2017-10" db="EMBL/GenBank/DDBJ databases">
        <title>Effective Description of Clostridium neonatale sp. nov. linked to necrotizing enterocolitis in neonates and a clarification of species assignable to the genus Clostridium (Prazmowski 1880) emend. Lawson and Rainey 2016.</title>
        <authorList>
            <person name="Bernard K."/>
            <person name="Burdz T."/>
            <person name="Wiebe D."/>
            <person name="Balcewich B."/>
            <person name="Alfa M."/>
            <person name="Bernier A.-M."/>
        </authorList>
    </citation>
    <scope>NUCLEOTIDE SEQUENCE [LARGE SCALE GENOMIC DNA]</scope>
    <source>
        <strain evidence="4 5">LCDC99A005</strain>
    </source>
</reference>
<dbReference type="InterPro" id="IPR012341">
    <property type="entry name" value="6hp_glycosidase-like_sf"/>
</dbReference>
<dbReference type="EMBL" id="CAKJVE010000004">
    <property type="protein sequence ID" value="CAG9706625.1"/>
    <property type="molecule type" value="Genomic_DNA"/>
</dbReference>
<dbReference type="GO" id="GO:0016787">
    <property type="term" value="F:hydrolase activity"/>
    <property type="evidence" value="ECO:0007669"/>
    <property type="project" value="UniProtKB-KW"/>
</dbReference>
<dbReference type="InterPro" id="IPR036249">
    <property type="entry name" value="Thioredoxin-like_sf"/>
</dbReference>
<gene>
    <name evidence="3" type="ORF">CNEO_42549</name>
    <name evidence="4" type="ORF">CQ394_08575</name>
</gene>
<proteinExistence type="predicted"/>
<reference evidence="3" key="2">
    <citation type="submission" date="2021-10" db="EMBL/GenBank/DDBJ databases">
        <authorList>
            <person name="Mesa V."/>
        </authorList>
    </citation>
    <scope>NUCLEOTIDE SEQUENCE</scope>
    <source>
        <strain evidence="3">CC3_PB</strain>
    </source>
</reference>
<evidence type="ECO:0000259" key="2">
    <source>
        <dbReference type="Pfam" id="PF00578"/>
    </source>
</evidence>
<dbReference type="AlphaFoldDB" id="A0A2A7MJ60"/>
<evidence type="ECO:0000313" key="3">
    <source>
        <dbReference type="EMBL" id="CAG9706625.1"/>
    </source>
</evidence>
<dbReference type="GO" id="GO:0016491">
    <property type="term" value="F:oxidoreductase activity"/>
    <property type="evidence" value="ECO:0007669"/>
    <property type="project" value="InterPro"/>
</dbReference>
<sequence>MNRKKKIIIAIASIGIISSIIVGKNIISERIKEKRILEQEENNINLEKNIMPEFCNLYENPSDISFVDSKDMQYKLSDLKDNIVIIMFWNNADGTTNYKLDDIRKFEDVLSKYDDVKFILVDRTDEEILRESNIAFSLAFDKVSNAYYKFQIDTIPSTLIINKDGTLIKHIKGIINDNNELEALIGYGRDGGYKATENFVRNKLTNASGGIKTTLLNDNQDNIKETILSESQGIMLEYAELTNDAELFKTTLDYINKYMKNDELVSWRVQNNNASRVNAAIDDLRIYGALKEGFDKFGKNNRELRKYRKAIYKYNVEEGNLVDSYDFEYNQKAERLTLCYADFEVLKELSESDRRFKKVYKNSFDIVKNGYISDEFPLYYSWYNYKTKKYEKDDLNTAEAMVTLLHLAEKGELKQSTISWLKNAIKKDGILGKYTVDGNVVNGYEYESTAVYSIVALIGNELNDRELIDLAVNKMEKMRINNVASEFNGAFGNPDGSGIYSFDQCMALLTYGSLEKRAEN</sequence>
<feature type="transmembrane region" description="Helical" evidence="1">
    <location>
        <begin position="7"/>
        <end position="27"/>
    </location>
</feature>
<dbReference type="GO" id="GO:0005975">
    <property type="term" value="P:carbohydrate metabolic process"/>
    <property type="evidence" value="ECO:0007669"/>
    <property type="project" value="InterPro"/>
</dbReference>